<accession>A0ABR1NM89</accession>
<dbReference type="SUPFAM" id="SSF54909">
    <property type="entry name" value="Dimeric alpha+beta barrel"/>
    <property type="match status" value="2"/>
</dbReference>
<name>A0ABR1NM89_DIAER</name>
<feature type="domain" description="EthD" evidence="2">
    <location>
        <begin position="93"/>
        <end position="171"/>
    </location>
</feature>
<organism evidence="3 4">
    <name type="scientific">Diaporthe eres</name>
    <name type="common">Phomopsis oblonga</name>
    <dbReference type="NCBI Taxonomy" id="83184"/>
    <lineage>
        <taxon>Eukaryota</taxon>
        <taxon>Fungi</taxon>
        <taxon>Dikarya</taxon>
        <taxon>Ascomycota</taxon>
        <taxon>Pezizomycotina</taxon>
        <taxon>Sordariomycetes</taxon>
        <taxon>Sordariomycetidae</taxon>
        <taxon>Diaporthales</taxon>
        <taxon>Diaporthaceae</taxon>
        <taxon>Diaporthe</taxon>
        <taxon>Diaporthe eres species complex</taxon>
    </lineage>
</organism>
<dbReference type="Pfam" id="PF07110">
    <property type="entry name" value="EthD"/>
    <property type="match status" value="2"/>
</dbReference>
<keyword evidence="4" id="KW-1185">Reference proteome</keyword>
<evidence type="ECO:0000256" key="1">
    <source>
        <dbReference type="ARBA" id="ARBA00005986"/>
    </source>
</evidence>
<comment type="caution">
    <text evidence="3">The sequence shown here is derived from an EMBL/GenBank/DDBJ whole genome shotgun (WGS) entry which is preliminary data.</text>
</comment>
<dbReference type="InterPro" id="IPR011008">
    <property type="entry name" value="Dimeric_a/b-barrel"/>
</dbReference>
<feature type="domain" description="EthD" evidence="2">
    <location>
        <begin position="12"/>
        <end position="52"/>
    </location>
</feature>
<dbReference type="Gene3D" id="3.30.70.100">
    <property type="match status" value="2"/>
</dbReference>
<dbReference type="InterPro" id="IPR009799">
    <property type="entry name" value="EthD_dom"/>
</dbReference>
<reference evidence="3 4" key="1">
    <citation type="submission" date="2024-02" db="EMBL/GenBank/DDBJ databases">
        <title>De novo assembly and annotation of 12 fungi associated with fruit tree decline syndrome in Ontario, Canada.</title>
        <authorList>
            <person name="Sulman M."/>
            <person name="Ellouze W."/>
            <person name="Ilyukhin E."/>
        </authorList>
    </citation>
    <scope>NUCLEOTIDE SEQUENCE [LARGE SCALE GENOMIC DNA]</scope>
    <source>
        <strain evidence="3 4">M169</strain>
    </source>
</reference>
<comment type="similarity">
    <text evidence="1">Belongs to the tpcK family.</text>
</comment>
<dbReference type="Proteomes" id="UP001430848">
    <property type="component" value="Unassembled WGS sequence"/>
</dbReference>
<dbReference type="EMBL" id="JAKNSF020000211">
    <property type="protein sequence ID" value="KAK7706821.1"/>
    <property type="molecule type" value="Genomic_DNA"/>
</dbReference>
<proteinExistence type="inferred from homology"/>
<gene>
    <name evidence="3" type="ORF">SLS63_013887</name>
</gene>
<protein>
    <recommendedName>
        <fullName evidence="2">EthD domain-containing protein</fullName>
    </recommendedName>
</protein>
<evidence type="ECO:0000313" key="4">
    <source>
        <dbReference type="Proteomes" id="UP001430848"/>
    </source>
</evidence>
<evidence type="ECO:0000313" key="3">
    <source>
        <dbReference type="EMBL" id="KAK7706821.1"/>
    </source>
</evidence>
<sequence>MTFSVLIFAYRKPGTTPEQFRAHYEGKHVPLVKEISGEYVPTVSPSTAQQLPHQLPPEAIVPRAESPSLNHYTNQITEYPTKNLLWAPRHFPLSHTRRYIHRTEGKTEDTERNANFPATVLMGSQTDFDYDAFAELSFADANAFRAFFALYQHPDNAERIAADEEQFLDRSRTF</sequence>
<evidence type="ECO:0000259" key="2">
    <source>
        <dbReference type="Pfam" id="PF07110"/>
    </source>
</evidence>